<dbReference type="EMBL" id="FNDD01000016">
    <property type="protein sequence ID" value="SDH44023.1"/>
    <property type="molecule type" value="Genomic_DNA"/>
</dbReference>
<dbReference type="Proteomes" id="UP000198854">
    <property type="component" value="Unassembled WGS sequence"/>
</dbReference>
<keyword evidence="2" id="KW-1185">Reference proteome</keyword>
<organism evidence="1 2">
    <name type="scientific">Vibrio xiamenensis</name>
    <dbReference type="NCBI Taxonomy" id="861298"/>
    <lineage>
        <taxon>Bacteria</taxon>
        <taxon>Pseudomonadati</taxon>
        <taxon>Pseudomonadota</taxon>
        <taxon>Gammaproteobacteria</taxon>
        <taxon>Vibrionales</taxon>
        <taxon>Vibrionaceae</taxon>
        <taxon>Vibrio</taxon>
    </lineage>
</organism>
<dbReference type="RefSeq" id="WP_093274949.1">
    <property type="nucleotide sequence ID" value="NZ_FNDD01000016.1"/>
</dbReference>
<dbReference type="STRING" id="861298.SAMN04488136_11632"/>
<reference evidence="2" key="1">
    <citation type="submission" date="2016-10" db="EMBL/GenBank/DDBJ databases">
        <authorList>
            <person name="Varghese N."/>
            <person name="Submissions S."/>
        </authorList>
    </citation>
    <scope>NUCLEOTIDE SEQUENCE [LARGE SCALE GENOMIC DNA]</scope>
    <source>
        <strain evidence="2">CGMCC 1.10228</strain>
    </source>
</reference>
<proteinExistence type="predicted"/>
<name>A0A1G8CFN6_9VIBR</name>
<evidence type="ECO:0000313" key="2">
    <source>
        <dbReference type="Proteomes" id="UP000198854"/>
    </source>
</evidence>
<dbReference type="AlphaFoldDB" id="A0A1G8CFN6"/>
<sequence length="68" mass="7911">MKIKAITKLEPFTVMCGVLSSRTGYILERLDFNYVYVSVKTRFGNYVKTVLTTDQLIFKVIEKPTVFR</sequence>
<accession>A0A1G8CFN6</accession>
<gene>
    <name evidence="1" type="ORF">SAMN04488136_11632</name>
</gene>
<protein>
    <submittedName>
        <fullName evidence="1">Uncharacterized protein</fullName>
    </submittedName>
</protein>
<evidence type="ECO:0000313" key="1">
    <source>
        <dbReference type="EMBL" id="SDH44023.1"/>
    </source>
</evidence>